<dbReference type="OrthoDB" id="3270417at2759"/>
<keyword evidence="1" id="KW-0472">Membrane</keyword>
<dbReference type="InterPro" id="IPR045339">
    <property type="entry name" value="DUF6534"/>
</dbReference>
<feature type="transmembrane region" description="Helical" evidence="1">
    <location>
        <begin position="94"/>
        <end position="118"/>
    </location>
</feature>
<dbReference type="RefSeq" id="XP_043034757.1">
    <property type="nucleotide sequence ID" value="XM_043177833.1"/>
</dbReference>
<evidence type="ECO:0000313" key="3">
    <source>
        <dbReference type="EMBL" id="KAG7441257.1"/>
    </source>
</evidence>
<organism evidence="3 4">
    <name type="scientific">Guyanagaster necrorhizus</name>
    <dbReference type="NCBI Taxonomy" id="856835"/>
    <lineage>
        <taxon>Eukaryota</taxon>
        <taxon>Fungi</taxon>
        <taxon>Dikarya</taxon>
        <taxon>Basidiomycota</taxon>
        <taxon>Agaricomycotina</taxon>
        <taxon>Agaricomycetes</taxon>
        <taxon>Agaricomycetidae</taxon>
        <taxon>Agaricales</taxon>
        <taxon>Marasmiineae</taxon>
        <taxon>Physalacriaceae</taxon>
        <taxon>Guyanagaster</taxon>
    </lineage>
</organism>
<dbReference type="AlphaFoldDB" id="A0A9P7VIJ0"/>
<evidence type="ECO:0000313" key="4">
    <source>
        <dbReference type="Proteomes" id="UP000812287"/>
    </source>
</evidence>
<dbReference type="GeneID" id="66100120"/>
<evidence type="ECO:0000259" key="2">
    <source>
        <dbReference type="Pfam" id="PF20152"/>
    </source>
</evidence>
<name>A0A9P7VIJ0_9AGAR</name>
<reference evidence="3" key="1">
    <citation type="submission" date="2020-11" db="EMBL/GenBank/DDBJ databases">
        <title>Adaptations for nitrogen fixation in a non-lichenized fungal sporocarp promotes dispersal by wood-feeding termites.</title>
        <authorList>
            <consortium name="DOE Joint Genome Institute"/>
            <person name="Koch R.A."/>
            <person name="Yoon G."/>
            <person name="Arayal U."/>
            <person name="Lail K."/>
            <person name="Amirebrahimi M."/>
            <person name="Labutti K."/>
            <person name="Lipzen A."/>
            <person name="Riley R."/>
            <person name="Barry K."/>
            <person name="Henrissat B."/>
            <person name="Grigoriev I.V."/>
            <person name="Herr J.R."/>
            <person name="Aime M.C."/>
        </authorList>
    </citation>
    <scope>NUCLEOTIDE SEQUENCE</scope>
    <source>
        <strain evidence="3">MCA 3950</strain>
    </source>
</reference>
<dbReference type="EMBL" id="MU250562">
    <property type="protein sequence ID" value="KAG7441257.1"/>
    <property type="molecule type" value="Genomic_DNA"/>
</dbReference>
<feature type="transmembrane region" description="Helical" evidence="1">
    <location>
        <begin position="166"/>
        <end position="195"/>
    </location>
</feature>
<comment type="caution">
    <text evidence="3">The sequence shown here is derived from an EMBL/GenBank/DDBJ whole genome shotgun (WGS) entry which is preliminary data.</text>
</comment>
<keyword evidence="1" id="KW-0812">Transmembrane</keyword>
<keyword evidence="1" id="KW-1133">Transmembrane helix</keyword>
<gene>
    <name evidence="3" type="ORF">BT62DRAFT_1011846</name>
</gene>
<dbReference type="Proteomes" id="UP000812287">
    <property type="component" value="Unassembled WGS sequence"/>
</dbReference>
<evidence type="ECO:0000256" key="1">
    <source>
        <dbReference type="SAM" id="Phobius"/>
    </source>
</evidence>
<feature type="transmembrane region" description="Helical" evidence="1">
    <location>
        <begin position="130"/>
        <end position="154"/>
    </location>
</feature>
<accession>A0A9P7VIJ0</accession>
<proteinExistence type="predicted"/>
<feature type="transmembrane region" description="Helical" evidence="1">
    <location>
        <begin position="201"/>
        <end position="219"/>
    </location>
</feature>
<keyword evidence="4" id="KW-1185">Reference proteome</keyword>
<protein>
    <recommendedName>
        <fullName evidence="2">DUF6534 domain-containing protein</fullName>
    </recommendedName>
</protein>
<feature type="domain" description="DUF6534" evidence="2">
    <location>
        <begin position="139"/>
        <end position="221"/>
    </location>
</feature>
<dbReference type="Pfam" id="PF20152">
    <property type="entry name" value="DUF6534"/>
    <property type="match status" value="1"/>
</dbReference>
<sequence>MSDVSLNSTLGAFVIGAALANIFDINDVANDEHVGIIWVLDTIDIAVTTHVWYFYSIKNFGDVQAFTQGTIVWSLSESLSKECMRYAYGNLDNTFINGYCGWLFSSLQATPVVGYLSVPSFSQTPSIRNALISLFATSISAEFILSVAMIYTLNKGRTASVFPNTIATLVTLMQMVLISGLATSLYSMFILVTFVVWPDTLIFLGVDFFINSLLAMLNARKMIRNVDQSFRLQTIDSSGLAQEGLQDHCRKDKQAIVVSMDIESETV</sequence>
<feature type="transmembrane region" description="Helical" evidence="1">
    <location>
        <begin position="36"/>
        <end position="55"/>
    </location>
</feature>